<organism evidence="1 2">
    <name type="scientific">Staphylococcus phage P108</name>
    <dbReference type="NCBI Taxonomy" id="1526408"/>
    <lineage>
        <taxon>Viruses</taxon>
        <taxon>Duplodnaviria</taxon>
        <taxon>Heunggongvirae</taxon>
        <taxon>Uroviricota</taxon>
        <taxon>Caudoviricetes</taxon>
        <taxon>Herelleviridae</taxon>
        <taxon>Twortvirinae</taxon>
        <taxon>Kayvirus</taxon>
        <taxon>Kayvirus P108</taxon>
    </lineage>
</organism>
<proteinExistence type="predicted"/>
<name>A0A076YSS6_9CAUD</name>
<protein>
    <submittedName>
        <fullName evidence="1">Uncharacterized protein</fullName>
    </submittedName>
</protein>
<gene>
    <name evidence="1" type="ORF">P108_0112</name>
</gene>
<dbReference type="KEGG" id="vg:22110158"/>
<dbReference type="Proteomes" id="UP000202284">
    <property type="component" value="Segment"/>
</dbReference>
<evidence type="ECO:0000313" key="1">
    <source>
        <dbReference type="EMBL" id="AIK69559.1"/>
    </source>
</evidence>
<dbReference type="EMBL" id="KM216423">
    <property type="protein sequence ID" value="AIK69559.1"/>
    <property type="molecule type" value="Genomic_DNA"/>
</dbReference>
<dbReference type="GeneID" id="22110158"/>
<dbReference type="RefSeq" id="YP_009099449.1">
    <property type="nucleotide sequence ID" value="NC_025426.1"/>
</dbReference>
<sequence>MNTTSLLSIIVKSLSIKGIELTNVKIYEEAVDINNKVKVCITSRGYLVHRVGEGGGTSCWSEELMIKEVLRLLELTIGKGDYISNGEQSGILIEVGSEGYHIVNLDTNGTIYSQPSSLEYLVNMGWVKEEEESSNLYNLLFELIDILSKLAYDDLSEKEKFDKRSEAFHKAMEAREYFD</sequence>
<keyword evidence="2" id="KW-1185">Reference proteome</keyword>
<accession>A0A076YSS6</accession>
<reference evidence="1 2" key="1">
    <citation type="submission" date="2014-07" db="EMBL/GenBank/DDBJ databases">
        <authorList>
            <person name="Yuan W."/>
            <person name="Rao X."/>
        </authorList>
    </citation>
    <scope>NUCLEOTIDE SEQUENCE [LARGE SCALE GENOMIC DNA]</scope>
</reference>
<evidence type="ECO:0000313" key="2">
    <source>
        <dbReference type="Proteomes" id="UP000202284"/>
    </source>
</evidence>